<dbReference type="Proteomes" id="UP000018721">
    <property type="component" value="Unassembled WGS sequence"/>
</dbReference>
<evidence type="ECO:0000313" key="1">
    <source>
        <dbReference type="EMBL" id="ETI41936.1"/>
    </source>
</evidence>
<sequence length="225" mass="25547">MTVDVRGFGKGDLSTQRQLLVKNTLEWRLVYKFEMWVMRHNTEINVVLGMDFMIPVGVRLDLYRSTAMLPREIMLSLLKLKKMENQPVGRASLRSGPPNRLTLVRTNRYAICDIFTKLVSWVPHGDLPRDEGYVGTTSRMYKGWQVQAYGGLRDCLNRSDSTTIIGWRLSHRQLGRPTYPTSTDILRRGGDDSRGPKCAAMKRVDGDSIQSIARGCIRNVANDGL</sequence>
<dbReference type="EMBL" id="ANIZ01002180">
    <property type="protein sequence ID" value="ETI41936.1"/>
    <property type="molecule type" value="Genomic_DNA"/>
</dbReference>
<organism evidence="1 2">
    <name type="scientific">Phytophthora nicotianae P1569</name>
    <dbReference type="NCBI Taxonomy" id="1317065"/>
    <lineage>
        <taxon>Eukaryota</taxon>
        <taxon>Sar</taxon>
        <taxon>Stramenopiles</taxon>
        <taxon>Oomycota</taxon>
        <taxon>Peronosporomycetes</taxon>
        <taxon>Peronosporales</taxon>
        <taxon>Peronosporaceae</taxon>
        <taxon>Phytophthora</taxon>
    </lineage>
</organism>
<gene>
    <name evidence="1" type="ORF">F443_12866</name>
</gene>
<name>V9ESW2_PHYNI</name>
<protein>
    <submittedName>
        <fullName evidence="1">Uncharacterized protein</fullName>
    </submittedName>
</protein>
<reference evidence="1 2" key="1">
    <citation type="submission" date="2013-11" db="EMBL/GenBank/DDBJ databases">
        <title>The Genome Sequence of Phytophthora parasitica P1569.</title>
        <authorList>
            <consortium name="The Broad Institute Genomics Platform"/>
            <person name="Russ C."/>
            <person name="Tyler B."/>
            <person name="Panabieres F."/>
            <person name="Shan W."/>
            <person name="Tripathy S."/>
            <person name="Grunwald N."/>
            <person name="Machado M."/>
            <person name="Johnson C.S."/>
            <person name="Arredondo F."/>
            <person name="Hong C."/>
            <person name="Coffey M."/>
            <person name="Young S.K."/>
            <person name="Zeng Q."/>
            <person name="Gargeya S."/>
            <person name="Fitzgerald M."/>
            <person name="Abouelleil A."/>
            <person name="Alvarado L."/>
            <person name="Chapman S.B."/>
            <person name="Gainer-Dewar J."/>
            <person name="Goldberg J."/>
            <person name="Griggs A."/>
            <person name="Gujja S."/>
            <person name="Hansen M."/>
            <person name="Howarth C."/>
            <person name="Imamovic A."/>
            <person name="Ireland A."/>
            <person name="Larimer J."/>
            <person name="McCowan C."/>
            <person name="Murphy C."/>
            <person name="Pearson M."/>
            <person name="Poon T.W."/>
            <person name="Priest M."/>
            <person name="Roberts A."/>
            <person name="Saif S."/>
            <person name="Shea T."/>
            <person name="Sykes S."/>
            <person name="Wortman J."/>
            <person name="Nusbaum C."/>
            <person name="Birren B."/>
        </authorList>
    </citation>
    <scope>NUCLEOTIDE SEQUENCE [LARGE SCALE GENOMIC DNA]</scope>
    <source>
        <strain evidence="1 2">P1569</strain>
    </source>
</reference>
<dbReference type="OrthoDB" id="125656at2759"/>
<comment type="caution">
    <text evidence="1">The sequence shown here is derived from an EMBL/GenBank/DDBJ whole genome shotgun (WGS) entry which is preliminary data.</text>
</comment>
<dbReference type="AlphaFoldDB" id="V9ESW2"/>
<dbReference type="HOGENOM" id="CLU_1231967_0_0_1"/>
<accession>V9ESW2</accession>
<proteinExistence type="predicted"/>
<keyword evidence="2" id="KW-1185">Reference proteome</keyword>
<evidence type="ECO:0000313" key="2">
    <source>
        <dbReference type="Proteomes" id="UP000018721"/>
    </source>
</evidence>